<keyword evidence="2" id="KW-0472">Membrane</keyword>
<feature type="domain" description="TMEM131L third Ig-like" evidence="4">
    <location>
        <begin position="368"/>
        <end position="461"/>
    </location>
</feature>
<dbReference type="Pfam" id="PF24495">
    <property type="entry name" value="Ig_TMEM131_2"/>
    <property type="match status" value="1"/>
</dbReference>
<name>A0ABD2MK49_9CUCU</name>
<dbReference type="Pfam" id="PF24501">
    <property type="entry name" value="Ig_TMEM131L_5"/>
    <property type="match status" value="1"/>
</dbReference>
<dbReference type="InterPro" id="IPR055437">
    <property type="entry name" value="TMEM131L_Ig_5"/>
</dbReference>
<reference evidence="7 8" key="1">
    <citation type="journal article" date="2021" name="BMC Biol.">
        <title>Horizontally acquired antibacterial genes associated with adaptive radiation of ladybird beetles.</title>
        <authorList>
            <person name="Li H.S."/>
            <person name="Tang X.F."/>
            <person name="Huang Y.H."/>
            <person name="Xu Z.Y."/>
            <person name="Chen M.L."/>
            <person name="Du X.Y."/>
            <person name="Qiu B.Y."/>
            <person name="Chen P.T."/>
            <person name="Zhang W."/>
            <person name="Slipinski A."/>
            <person name="Escalona H.E."/>
            <person name="Waterhouse R.M."/>
            <person name="Zwick A."/>
            <person name="Pang H."/>
        </authorList>
    </citation>
    <scope>NUCLEOTIDE SEQUENCE [LARGE SCALE GENOMIC DNA]</scope>
    <source>
        <strain evidence="7">SYSU2018</strain>
    </source>
</reference>
<feature type="region of interest" description="Disordered" evidence="1">
    <location>
        <begin position="1213"/>
        <end position="1232"/>
    </location>
</feature>
<evidence type="ECO:0000313" key="7">
    <source>
        <dbReference type="EMBL" id="KAL3266704.1"/>
    </source>
</evidence>
<dbReference type="PANTHER" id="PTHR22050">
    <property type="entry name" value="RW1 PROTEIN HOMOLOG"/>
    <property type="match status" value="1"/>
</dbReference>
<evidence type="ECO:0000259" key="3">
    <source>
        <dbReference type="Pfam" id="PF24495"/>
    </source>
</evidence>
<evidence type="ECO:0000259" key="4">
    <source>
        <dbReference type="Pfam" id="PF24498"/>
    </source>
</evidence>
<feature type="domain" description="TMEM131L fifth Ig-like" evidence="6">
    <location>
        <begin position="943"/>
        <end position="1006"/>
    </location>
</feature>
<proteinExistence type="predicted"/>
<feature type="region of interest" description="Disordered" evidence="1">
    <location>
        <begin position="1145"/>
        <end position="1166"/>
    </location>
</feature>
<dbReference type="EMBL" id="JABFTP020000001">
    <property type="protein sequence ID" value="KAL3266704.1"/>
    <property type="molecule type" value="Genomic_DNA"/>
</dbReference>
<feature type="domain" description="TMEM131L fourth Ig-like" evidence="5">
    <location>
        <begin position="756"/>
        <end position="889"/>
    </location>
</feature>
<dbReference type="Pfam" id="PF24498">
    <property type="entry name" value="Ig_TMEM131L_3"/>
    <property type="match status" value="1"/>
</dbReference>
<comment type="caution">
    <text evidence="7">The sequence shown here is derived from an EMBL/GenBank/DDBJ whole genome shotgun (WGS) entry which is preliminary data.</text>
</comment>
<evidence type="ECO:0008006" key="9">
    <source>
        <dbReference type="Google" id="ProtNLM"/>
    </source>
</evidence>
<feature type="transmembrane region" description="Helical" evidence="2">
    <location>
        <begin position="1038"/>
        <end position="1061"/>
    </location>
</feature>
<dbReference type="Pfam" id="PF24499">
    <property type="entry name" value="Ig_TMEM131L_4"/>
    <property type="match status" value="1"/>
</dbReference>
<keyword evidence="8" id="KW-1185">Reference proteome</keyword>
<dbReference type="InterPro" id="IPR055436">
    <property type="entry name" value="Ig_TMEM131L_4"/>
</dbReference>
<evidence type="ECO:0000256" key="2">
    <source>
        <dbReference type="SAM" id="Phobius"/>
    </source>
</evidence>
<dbReference type="Proteomes" id="UP001516400">
    <property type="component" value="Unassembled WGS sequence"/>
</dbReference>
<dbReference type="InterPro" id="IPR056311">
    <property type="entry name" value="TMEM131_Ig_2"/>
</dbReference>
<evidence type="ECO:0000259" key="5">
    <source>
        <dbReference type="Pfam" id="PF24499"/>
    </source>
</evidence>
<evidence type="ECO:0000256" key="1">
    <source>
        <dbReference type="SAM" id="MobiDB-lite"/>
    </source>
</evidence>
<evidence type="ECO:0000259" key="6">
    <source>
        <dbReference type="Pfam" id="PF24501"/>
    </source>
</evidence>
<keyword evidence="2" id="KW-1133">Transmembrane helix</keyword>
<gene>
    <name evidence="7" type="ORF">HHI36_010866</name>
</gene>
<dbReference type="AlphaFoldDB" id="A0ABD2MK49"/>
<organism evidence="7 8">
    <name type="scientific">Cryptolaemus montrouzieri</name>
    <dbReference type="NCBI Taxonomy" id="559131"/>
    <lineage>
        <taxon>Eukaryota</taxon>
        <taxon>Metazoa</taxon>
        <taxon>Ecdysozoa</taxon>
        <taxon>Arthropoda</taxon>
        <taxon>Hexapoda</taxon>
        <taxon>Insecta</taxon>
        <taxon>Pterygota</taxon>
        <taxon>Neoptera</taxon>
        <taxon>Endopterygota</taxon>
        <taxon>Coleoptera</taxon>
        <taxon>Polyphaga</taxon>
        <taxon>Cucujiformia</taxon>
        <taxon>Coccinelloidea</taxon>
        <taxon>Coccinellidae</taxon>
        <taxon>Scymninae</taxon>
        <taxon>Scymnini</taxon>
        <taxon>Cryptolaemus</taxon>
    </lineage>
</organism>
<dbReference type="PANTHER" id="PTHR22050:SF0">
    <property type="entry name" value="TRANSMEMBRANE PROTEIN 131 HOMOLOG"/>
    <property type="match status" value="1"/>
</dbReference>
<protein>
    <recommendedName>
        <fullName evidence="9">Transmembrane protein 131</fullName>
    </recommendedName>
</protein>
<dbReference type="InterPro" id="IPR055435">
    <property type="entry name" value="Ig_TMEM131L_3"/>
</dbReference>
<accession>A0ABD2MK49</accession>
<feature type="domain" description="TMEM131 second Ig-like" evidence="3">
    <location>
        <begin position="138"/>
        <end position="227"/>
    </location>
</feature>
<keyword evidence="2" id="KW-0812">Transmembrane</keyword>
<feature type="region of interest" description="Disordered" evidence="1">
    <location>
        <begin position="1101"/>
        <end position="1121"/>
    </location>
</feature>
<dbReference type="InterPro" id="IPR039877">
    <property type="entry name" value="TMEM131-like"/>
</dbReference>
<evidence type="ECO:0000313" key="8">
    <source>
        <dbReference type="Proteomes" id="UP001516400"/>
    </source>
</evidence>
<sequence length="1247" mass="142072">MVEYSTSRYILAMGLLSLITKTHPTAHDSSQGYISSNERYFDDFSFIEREISSGLRSEYVGDNIKFHIKFDPATLDFRQRPLGVPHIKKDKKIPPMGNTTFSVVFLGREEGHMESCLFIHTTNGHFKYNVKGVSIYSPYYLRPIVEVKLPVNATFGPLIYLHNPHSEPIQIIEVYTSGGDFHLELPTGEREGPKNIWEIAPFETKAVIRVKFTAKVEQNHTAYVRIRLNITEEILVVPLEIEVGPRGSIFSPQGYADFGVGGSMDVPKQIKLCLYNPFTKPVKIHSITTKSKAVKIEYEHGVAIPTGKVKTGCMDIANLTVDWKRALKNQEFTGKITVKYRNGKGTAEIPYFLTVLEGGVTYDAQVTKYFINDQSKSLLRHFKLKNEFKSTIRILNITLDEQVQKYFKIENFKPLLLKQQEENIIFSIDLKPGVKLAHLQINSHIELKTNVSSIAIPVLSYKGTLQLYLPFKSKDYSLDVGLISFNTRKEVNFLVLNDNPVDIQIKNIKTSIPLTSTTIVGCGKDDPKTALLQHSFENLYACSNLKYGEYAILKLVVQTANNEGHVWGEIQIETDFENLSVPVQFKVAAGKLEIGPDRLVFDQCFPGKICSHPLRVHSTFNEPMIIKNIISLPPDPRLSSRHSGHILAHTTKIVGHLFLNPNIACGNECYTGLHKDIYNQWLKTLILPKSVVNFDLNLFNTFYNRFLNITSNGMRKWQNLTLRLDTSEVRSHMFKTRVKMSWPSLIQDNPDNKSIISFPLTQIGRTSYRNITIKNPSSSNLIVQILLEKVYPSVELLYEGLPSISLPVYFPPSNTDNFFFVKKENIKETVFFDRFNIKVHSTTMTLLLKPGENYTLTIGFRGDAIREFSSLLFFRNNLTVIEVFRLQGKSSEPLFRFGNRKPGAIQPLLFEFTEKHMKECEKDKHFRYQNPNIVVKRSFTARNIGDIPIGVSNFYINDAVCEGYDFKVLNCSPFVLLPNGTRKIDIEFTPDFTLAKVVRSLILQTSCNFHVNYTLQATIPSYYISICSSVIPRPQWEWYLGCFSITVMCVTLILKLVLTVFDAEKIKKQMIDMVLVNSPSIQPVLDLRLLGQQVREEVQNTKSESLNEISKDDSNSSSKNIQLSETYKGKSELEKGPVLIPAVGKSKKKLSKKNSNESSEYLESSKKISEVCKHRTNNCMEKKAEKEEEKKSSHYNKENKKINCKRLNRLLVEEETSSTTTESSTNTDEILEAKETNQKLTKLTIKK</sequence>